<gene>
    <name evidence="3" type="ORF">ECRASSUSDP1_LOCUS9207</name>
</gene>
<evidence type="ECO:0000256" key="1">
    <source>
        <dbReference type="SAM" id="MobiDB-lite"/>
    </source>
</evidence>
<keyword evidence="2" id="KW-0812">Transmembrane</keyword>
<keyword evidence="2" id="KW-1133">Transmembrane helix</keyword>
<evidence type="ECO:0000256" key="2">
    <source>
        <dbReference type="SAM" id="Phobius"/>
    </source>
</evidence>
<evidence type="ECO:0000313" key="4">
    <source>
        <dbReference type="Proteomes" id="UP001295684"/>
    </source>
</evidence>
<dbReference type="AlphaFoldDB" id="A0AAD1XDN0"/>
<comment type="caution">
    <text evidence="3">The sequence shown here is derived from an EMBL/GenBank/DDBJ whole genome shotgun (WGS) entry which is preliminary data.</text>
</comment>
<dbReference type="EMBL" id="CAMPGE010009044">
    <property type="protein sequence ID" value="CAI2367918.1"/>
    <property type="molecule type" value="Genomic_DNA"/>
</dbReference>
<organism evidence="3 4">
    <name type="scientific">Euplotes crassus</name>
    <dbReference type="NCBI Taxonomy" id="5936"/>
    <lineage>
        <taxon>Eukaryota</taxon>
        <taxon>Sar</taxon>
        <taxon>Alveolata</taxon>
        <taxon>Ciliophora</taxon>
        <taxon>Intramacronucleata</taxon>
        <taxon>Spirotrichea</taxon>
        <taxon>Hypotrichia</taxon>
        <taxon>Euplotida</taxon>
        <taxon>Euplotidae</taxon>
        <taxon>Moneuplotes</taxon>
    </lineage>
</organism>
<sequence length="431" mass="50317">MDNLNGDKTFHQDLGTIKEYEVDSCNYSAFPENERALDIDQDEVRSHRQDDLPFESSKNVIRRSPYGCQVVPQNLFGSRTYTSPASFDSSSIYSNPFKSDLNKSKAYKAPARKFTTQRSNSIVTKLRSEKESEKFYMLRNVVENIDDIQKRKILLDFLDQTTMKTEYVTIKESSSSDEEVKCKQKNGSQNKRRHKSPISVMQKRSFPRRRGNNVCSEERKRFSLFHPRLKSVAAPEQLHIHNYAIERKNISDELDSKNEEKCYTEASKEVPLEAILERIHNYQNPFRNRRCETPSGYSASRDEPNRIEIIEQDIDNIYETNLQTDLEEGKKHRRNKIIHLPDDILDTKTPSVEMNAIPMITKYIKKFRTALIILFFVAILALVGRNIYLEVKVKTYSDRVFVMERQISDQAECTTLSCVQKFREPHESYSN</sequence>
<keyword evidence="4" id="KW-1185">Reference proteome</keyword>
<accession>A0AAD1XDN0</accession>
<reference evidence="3" key="1">
    <citation type="submission" date="2023-07" db="EMBL/GenBank/DDBJ databases">
        <authorList>
            <consortium name="AG Swart"/>
            <person name="Singh M."/>
            <person name="Singh A."/>
            <person name="Seah K."/>
            <person name="Emmerich C."/>
        </authorList>
    </citation>
    <scope>NUCLEOTIDE SEQUENCE</scope>
    <source>
        <strain evidence="3">DP1</strain>
    </source>
</reference>
<feature type="transmembrane region" description="Helical" evidence="2">
    <location>
        <begin position="369"/>
        <end position="388"/>
    </location>
</feature>
<dbReference type="Proteomes" id="UP001295684">
    <property type="component" value="Unassembled WGS sequence"/>
</dbReference>
<name>A0AAD1XDN0_EUPCR</name>
<protein>
    <submittedName>
        <fullName evidence="3">Uncharacterized protein</fullName>
    </submittedName>
</protein>
<keyword evidence="2" id="KW-0472">Membrane</keyword>
<feature type="region of interest" description="Disordered" evidence="1">
    <location>
        <begin position="175"/>
        <end position="198"/>
    </location>
</feature>
<proteinExistence type="predicted"/>
<evidence type="ECO:0000313" key="3">
    <source>
        <dbReference type="EMBL" id="CAI2367918.1"/>
    </source>
</evidence>